<proteinExistence type="predicted"/>
<protein>
    <submittedName>
        <fullName evidence="1">Uncharacterized protein</fullName>
    </submittedName>
</protein>
<evidence type="ECO:0000313" key="1">
    <source>
        <dbReference type="EMBL" id="OMO64077.1"/>
    </source>
</evidence>
<dbReference type="Proteomes" id="UP000187203">
    <property type="component" value="Unassembled WGS sequence"/>
</dbReference>
<dbReference type="EMBL" id="AWUE01021019">
    <property type="protein sequence ID" value="OMO64077.1"/>
    <property type="molecule type" value="Genomic_DNA"/>
</dbReference>
<evidence type="ECO:0000313" key="2">
    <source>
        <dbReference type="Proteomes" id="UP000187203"/>
    </source>
</evidence>
<gene>
    <name evidence="1" type="ORF">COLO4_32123</name>
</gene>
<keyword evidence="2" id="KW-1185">Reference proteome</keyword>
<comment type="caution">
    <text evidence="1">The sequence shown here is derived from an EMBL/GenBank/DDBJ whole genome shotgun (WGS) entry which is preliminary data.</text>
</comment>
<dbReference type="AlphaFoldDB" id="A0A1R3H180"/>
<accession>A0A1R3H180</accession>
<reference evidence="2" key="1">
    <citation type="submission" date="2013-09" db="EMBL/GenBank/DDBJ databases">
        <title>Corchorus olitorius genome sequencing.</title>
        <authorList>
            <person name="Alam M."/>
            <person name="Haque M.S."/>
            <person name="Islam M.S."/>
            <person name="Emdad E.M."/>
            <person name="Islam M.M."/>
            <person name="Ahmed B."/>
            <person name="Halim A."/>
            <person name="Hossen Q.M.M."/>
            <person name="Hossain M.Z."/>
            <person name="Ahmed R."/>
            <person name="Khan M.M."/>
            <person name="Islam R."/>
            <person name="Rashid M.M."/>
            <person name="Khan S.A."/>
            <person name="Rahman M.S."/>
            <person name="Alam M."/>
            <person name="Yahiya A.S."/>
            <person name="Khan M.S."/>
            <person name="Azam M.S."/>
            <person name="Haque T."/>
            <person name="Lashkar M.Z.H."/>
            <person name="Akhand A.I."/>
            <person name="Morshed G."/>
            <person name="Roy S."/>
            <person name="Uddin K.S."/>
            <person name="Rabeya T."/>
            <person name="Hossain A.S."/>
            <person name="Chowdhury A."/>
            <person name="Snigdha A.R."/>
            <person name="Mortoza M.S."/>
            <person name="Matin S.A."/>
            <person name="Hoque S.M.E."/>
            <person name="Islam M.K."/>
            <person name="Roy D.K."/>
            <person name="Haider R."/>
            <person name="Moosa M.M."/>
            <person name="Elias S.M."/>
            <person name="Hasan A.M."/>
            <person name="Jahan S."/>
            <person name="Shafiuddin M."/>
            <person name="Mahmood N."/>
            <person name="Shommy N.S."/>
        </authorList>
    </citation>
    <scope>NUCLEOTIDE SEQUENCE [LARGE SCALE GENOMIC DNA]</scope>
    <source>
        <strain evidence="2">cv. O-4</strain>
    </source>
</reference>
<sequence>MTTETREIAEGEVVCIDQGEMEEGRSMFLNKKEALENGCAV</sequence>
<name>A0A1R3H180_9ROSI</name>
<organism evidence="1 2">
    <name type="scientific">Corchorus olitorius</name>
    <dbReference type="NCBI Taxonomy" id="93759"/>
    <lineage>
        <taxon>Eukaryota</taxon>
        <taxon>Viridiplantae</taxon>
        <taxon>Streptophyta</taxon>
        <taxon>Embryophyta</taxon>
        <taxon>Tracheophyta</taxon>
        <taxon>Spermatophyta</taxon>
        <taxon>Magnoliopsida</taxon>
        <taxon>eudicotyledons</taxon>
        <taxon>Gunneridae</taxon>
        <taxon>Pentapetalae</taxon>
        <taxon>rosids</taxon>
        <taxon>malvids</taxon>
        <taxon>Malvales</taxon>
        <taxon>Malvaceae</taxon>
        <taxon>Grewioideae</taxon>
        <taxon>Apeibeae</taxon>
        <taxon>Corchorus</taxon>
    </lineage>
</organism>